<protein>
    <submittedName>
        <fullName evidence="1">Uncharacterized protein</fullName>
    </submittedName>
</protein>
<reference evidence="1" key="1">
    <citation type="submission" date="2022-01" db="EMBL/GenBank/DDBJ databases">
        <authorList>
            <person name="King R."/>
        </authorList>
    </citation>
    <scope>NUCLEOTIDE SEQUENCE</scope>
</reference>
<proteinExistence type="predicted"/>
<sequence>MLLLNTKYELQPLQSIKSFNHGMP</sequence>
<gene>
    <name evidence="1" type="ORF">CHIRRI_LOCUS2155</name>
</gene>
<accession>A0A9N9RLM2</accession>
<evidence type="ECO:0000313" key="1">
    <source>
        <dbReference type="EMBL" id="CAG9799183.1"/>
    </source>
</evidence>
<dbReference type="EMBL" id="OU895877">
    <property type="protein sequence ID" value="CAG9799183.1"/>
    <property type="molecule type" value="Genomic_DNA"/>
</dbReference>
<organism evidence="1 2">
    <name type="scientific">Chironomus riparius</name>
    <dbReference type="NCBI Taxonomy" id="315576"/>
    <lineage>
        <taxon>Eukaryota</taxon>
        <taxon>Metazoa</taxon>
        <taxon>Ecdysozoa</taxon>
        <taxon>Arthropoda</taxon>
        <taxon>Hexapoda</taxon>
        <taxon>Insecta</taxon>
        <taxon>Pterygota</taxon>
        <taxon>Neoptera</taxon>
        <taxon>Endopterygota</taxon>
        <taxon>Diptera</taxon>
        <taxon>Nematocera</taxon>
        <taxon>Chironomoidea</taxon>
        <taxon>Chironomidae</taxon>
        <taxon>Chironominae</taxon>
        <taxon>Chironomus</taxon>
    </lineage>
</organism>
<reference evidence="1" key="2">
    <citation type="submission" date="2022-10" db="EMBL/GenBank/DDBJ databases">
        <authorList>
            <consortium name="ENA_rothamsted_submissions"/>
            <consortium name="culmorum"/>
            <person name="King R."/>
        </authorList>
    </citation>
    <scope>NUCLEOTIDE SEQUENCE</scope>
</reference>
<dbReference type="AlphaFoldDB" id="A0A9N9RLM2"/>
<evidence type="ECO:0000313" key="2">
    <source>
        <dbReference type="Proteomes" id="UP001153620"/>
    </source>
</evidence>
<keyword evidence="2" id="KW-1185">Reference proteome</keyword>
<name>A0A9N9RLM2_9DIPT</name>
<dbReference type="Proteomes" id="UP001153620">
    <property type="component" value="Chromosome 1"/>
</dbReference>